<gene>
    <name evidence="1" type="ORF">AM592_11090</name>
</gene>
<name>A0A0M4FUK5_9BACI</name>
<keyword evidence="2" id="KW-1185">Reference proteome</keyword>
<dbReference type="STRING" id="1441095.AM592_11090"/>
<protein>
    <recommendedName>
        <fullName evidence="3">Hydrolase</fullName>
    </recommendedName>
</protein>
<dbReference type="AlphaFoldDB" id="A0A0M4FUK5"/>
<sequence>MKSLEKNTYYVSLVGQMISQSPDASSWDFKILATPDEIRQLRALFDQLYSSDVKGYLRSHIPFLEYHNDQPNDDTDHTANQIYRLLYDLGDENTREFINDEVLRSAKKE</sequence>
<reference evidence="2" key="1">
    <citation type="submission" date="2015-08" db="EMBL/GenBank/DDBJ databases">
        <title>Genome sequencing project for genomic taxonomy and phylogenomics of Bacillus-like bacteria.</title>
        <authorList>
            <person name="Liu B."/>
            <person name="Wang J."/>
            <person name="Zhu Y."/>
            <person name="Liu G."/>
            <person name="Chen Q."/>
            <person name="Chen Z."/>
            <person name="Lan J."/>
            <person name="Che J."/>
            <person name="Ge C."/>
            <person name="Shi H."/>
            <person name="Pan Z."/>
            <person name="Liu X."/>
        </authorList>
    </citation>
    <scope>NUCLEOTIDE SEQUENCE [LARGE SCALE GENOMIC DNA]</scope>
    <source>
        <strain evidence="2">FJAT-4402</strain>
    </source>
</reference>
<evidence type="ECO:0000313" key="2">
    <source>
        <dbReference type="Proteomes" id="UP000067625"/>
    </source>
</evidence>
<dbReference type="EMBL" id="CP012600">
    <property type="protein sequence ID" value="ALC82093.1"/>
    <property type="molecule type" value="Genomic_DNA"/>
</dbReference>
<reference evidence="1 2" key="2">
    <citation type="journal article" date="2016" name="Int. J. Syst. Evol. Microbiol.">
        <title>Bacillus gobiensis sp. nov., isolated from a soil sample.</title>
        <authorList>
            <person name="Liu B."/>
            <person name="Liu G.H."/>
            <person name="Cetin S."/>
            <person name="Schumann P."/>
            <person name="Pan Z.Z."/>
            <person name="Chen Q.Q."/>
        </authorList>
    </citation>
    <scope>NUCLEOTIDE SEQUENCE [LARGE SCALE GENOMIC DNA]</scope>
    <source>
        <strain evidence="1 2">FJAT-4402</strain>
    </source>
</reference>
<evidence type="ECO:0000313" key="1">
    <source>
        <dbReference type="EMBL" id="ALC82093.1"/>
    </source>
</evidence>
<evidence type="ECO:0008006" key="3">
    <source>
        <dbReference type="Google" id="ProtNLM"/>
    </source>
</evidence>
<organism evidence="1 2">
    <name type="scientific">Bacillus gobiensis</name>
    <dbReference type="NCBI Taxonomy" id="1441095"/>
    <lineage>
        <taxon>Bacteria</taxon>
        <taxon>Bacillati</taxon>
        <taxon>Bacillota</taxon>
        <taxon>Bacilli</taxon>
        <taxon>Bacillales</taxon>
        <taxon>Bacillaceae</taxon>
        <taxon>Bacillus</taxon>
    </lineage>
</organism>
<dbReference type="Proteomes" id="UP000067625">
    <property type="component" value="Chromosome"/>
</dbReference>
<proteinExistence type="predicted"/>
<accession>A0A0M4FUK5</accession>
<dbReference type="PATRIC" id="fig|1441095.3.peg.2439"/>